<reference evidence="1 2" key="1">
    <citation type="journal article" date="2011" name="Science">
        <title>The Selaginella genome identifies genetic changes associated with the evolution of vascular plants.</title>
        <authorList>
            <person name="Banks J.A."/>
            <person name="Nishiyama T."/>
            <person name="Hasebe M."/>
            <person name="Bowman J.L."/>
            <person name="Gribskov M."/>
            <person name="dePamphilis C."/>
            <person name="Albert V.A."/>
            <person name="Aono N."/>
            <person name="Aoyama T."/>
            <person name="Ambrose B.A."/>
            <person name="Ashton N.W."/>
            <person name="Axtell M.J."/>
            <person name="Barker E."/>
            <person name="Barker M.S."/>
            <person name="Bennetzen J.L."/>
            <person name="Bonawitz N.D."/>
            <person name="Chapple C."/>
            <person name="Cheng C."/>
            <person name="Correa L.G."/>
            <person name="Dacre M."/>
            <person name="DeBarry J."/>
            <person name="Dreyer I."/>
            <person name="Elias M."/>
            <person name="Engstrom E.M."/>
            <person name="Estelle M."/>
            <person name="Feng L."/>
            <person name="Finet C."/>
            <person name="Floyd S.K."/>
            <person name="Frommer W.B."/>
            <person name="Fujita T."/>
            <person name="Gramzow L."/>
            <person name="Gutensohn M."/>
            <person name="Harholt J."/>
            <person name="Hattori M."/>
            <person name="Heyl A."/>
            <person name="Hirai T."/>
            <person name="Hiwatashi Y."/>
            <person name="Ishikawa M."/>
            <person name="Iwata M."/>
            <person name="Karol K.G."/>
            <person name="Koehler B."/>
            <person name="Kolukisaoglu U."/>
            <person name="Kubo M."/>
            <person name="Kurata T."/>
            <person name="Lalonde S."/>
            <person name="Li K."/>
            <person name="Li Y."/>
            <person name="Litt A."/>
            <person name="Lyons E."/>
            <person name="Manning G."/>
            <person name="Maruyama T."/>
            <person name="Michael T.P."/>
            <person name="Mikami K."/>
            <person name="Miyazaki S."/>
            <person name="Morinaga S."/>
            <person name="Murata T."/>
            <person name="Mueller-Roeber B."/>
            <person name="Nelson D.R."/>
            <person name="Obara M."/>
            <person name="Oguri Y."/>
            <person name="Olmstead R.G."/>
            <person name="Onodera N."/>
            <person name="Petersen B.L."/>
            <person name="Pils B."/>
            <person name="Prigge M."/>
            <person name="Rensing S.A."/>
            <person name="Riano-Pachon D.M."/>
            <person name="Roberts A.W."/>
            <person name="Sato Y."/>
            <person name="Scheller H.V."/>
            <person name="Schulz B."/>
            <person name="Schulz C."/>
            <person name="Shakirov E.V."/>
            <person name="Shibagaki N."/>
            <person name="Shinohara N."/>
            <person name="Shippen D.E."/>
            <person name="Soerensen I."/>
            <person name="Sotooka R."/>
            <person name="Sugimoto N."/>
            <person name="Sugita M."/>
            <person name="Sumikawa N."/>
            <person name="Tanurdzic M."/>
            <person name="Theissen G."/>
            <person name="Ulvskov P."/>
            <person name="Wakazuki S."/>
            <person name="Weng J.K."/>
            <person name="Willats W.W."/>
            <person name="Wipf D."/>
            <person name="Wolf P.G."/>
            <person name="Yang L."/>
            <person name="Zimmer A.D."/>
            <person name="Zhu Q."/>
            <person name="Mitros T."/>
            <person name="Hellsten U."/>
            <person name="Loque D."/>
            <person name="Otillar R."/>
            <person name="Salamov A."/>
            <person name="Schmutz J."/>
            <person name="Shapiro H."/>
            <person name="Lindquist E."/>
            <person name="Lucas S."/>
            <person name="Rokhsar D."/>
            <person name="Grigoriev I.V."/>
        </authorList>
    </citation>
    <scope>NUCLEOTIDE SEQUENCE [LARGE SCALE GENOMIC DNA]</scope>
</reference>
<dbReference type="STRING" id="88036.D8REE9"/>
<feature type="non-terminal residue" evidence="1">
    <location>
        <position position="1"/>
    </location>
</feature>
<protein>
    <recommendedName>
        <fullName evidence="3">ER membrane protein complex subunit 2</fullName>
    </recommendedName>
</protein>
<dbReference type="AlphaFoldDB" id="D8REE9"/>
<keyword evidence="2" id="KW-1185">Reference proteome</keyword>
<dbReference type="EMBL" id="GL377577">
    <property type="protein sequence ID" value="EFJ29431.1"/>
    <property type="molecule type" value="Genomic_DNA"/>
</dbReference>
<feature type="non-terminal residue" evidence="1">
    <location>
        <position position="83"/>
    </location>
</feature>
<name>D8REE9_SELML</name>
<dbReference type="OrthoDB" id="1874341at2759"/>
<dbReference type="KEGG" id="smo:SELMODRAFT_7956"/>
<dbReference type="InParanoid" id="D8REE9"/>
<dbReference type="PANTHER" id="PTHR22767:SF3">
    <property type="entry name" value="N-ALPHA-ACETYLTRANSFERASE 25, NATB AUXILIARY SUBUNIT"/>
    <property type="match status" value="1"/>
</dbReference>
<dbReference type="HOGENOM" id="CLU_181927_0_0_1"/>
<evidence type="ECO:0008006" key="3">
    <source>
        <dbReference type="Google" id="ProtNLM"/>
    </source>
</evidence>
<evidence type="ECO:0000313" key="2">
    <source>
        <dbReference type="Proteomes" id="UP000001514"/>
    </source>
</evidence>
<proteinExistence type="predicted"/>
<dbReference type="SUPFAM" id="SSF48452">
    <property type="entry name" value="TPR-like"/>
    <property type="match status" value="1"/>
</dbReference>
<accession>D8REE9</accession>
<gene>
    <name evidence="1" type="ORF">SELMODRAFT_7956</name>
</gene>
<dbReference type="Proteomes" id="UP000001514">
    <property type="component" value="Unassembled WGS sequence"/>
</dbReference>
<dbReference type="Gramene" id="EFJ29431">
    <property type="protein sequence ID" value="EFJ29431"/>
    <property type="gene ID" value="SELMODRAFT_7956"/>
</dbReference>
<dbReference type="PANTHER" id="PTHR22767">
    <property type="entry name" value="N-TERMINAL ACETYLTRANSFERASE-RELATED"/>
    <property type="match status" value="1"/>
</dbReference>
<organism evidence="2">
    <name type="scientific">Selaginella moellendorffii</name>
    <name type="common">Spikemoss</name>
    <dbReference type="NCBI Taxonomy" id="88036"/>
    <lineage>
        <taxon>Eukaryota</taxon>
        <taxon>Viridiplantae</taxon>
        <taxon>Streptophyta</taxon>
        <taxon>Embryophyta</taxon>
        <taxon>Tracheophyta</taxon>
        <taxon>Lycopodiopsida</taxon>
        <taxon>Selaginellales</taxon>
        <taxon>Selaginellaceae</taxon>
        <taxon>Selaginella</taxon>
    </lineage>
</organism>
<dbReference type="InterPro" id="IPR011990">
    <property type="entry name" value="TPR-like_helical_dom_sf"/>
</dbReference>
<dbReference type="Gene3D" id="1.25.40.1040">
    <property type="match status" value="1"/>
</dbReference>
<evidence type="ECO:0000313" key="1">
    <source>
        <dbReference type="EMBL" id="EFJ29431.1"/>
    </source>
</evidence>
<dbReference type="eggNOG" id="KOG2053">
    <property type="taxonomic scope" value="Eukaryota"/>
</dbReference>
<sequence>VAERRLRPLWDAIESRQYKSALKLASALQSKHPDAPYVVVLKALVLERLGKPDEALALCRQAKDMQPVDDMTLKALQLVYHRL</sequence>